<dbReference type="Gene3D" id="2.40.420.20">
    <property type="match status" value="1"/>
</dbReference>
<dbReference type="GO" id="GO:0022857">
    <property type="term" value="F:transmembrane transporter activity"/>
    <property type="evidence" value="ECO:0007669"/>
    <property type="project" value="InterPro"/>
</dbReference>
<dbReference type="PANTHER" id="PTHR32347:SF23">
    <property type="entry name" value="BLL5650 PROTEIN"/>
    <property type="match status" value="1"/>
</dbReference>
<feature type="domain" description="YknX-like beta-barrel" evidence="3">
    <location>
        <begin position="384"/>
        <end position="458"/>
    </location>
</feature>
<sequence length="528" mass="55819">MTSFFSRISTFSTGTKILIISSIIIISVGGAYGYSASRKQERHTVTVTRGSLTERVDLTGSVAPVGTVSLAFQRNGIITSVEKQVGDTVHTGDILSSLDIQSLKTQLDLAQAGVDSAQAKLSALKAGATKATVAVSKTALLTAQKTLAGSYSSAVSTLIDSYARANDAVRTNLNVFFNNPETENPTLVFTSSASQAALDSKYERGSLNRLFSSWHSELSQITASSSHSKIISTLDTSLKNLSQIARFLNNLSTATINASSFQTNSSLTATNAKTIVANSINTIRLAIANVITIQNTISTQEALVKEDKARLNETLQKATPEAIAEQQASVNASKAKVDNIKIELSQSVLRSPITGTVSIQNAKVGQTVSANQPVTTVFSSNALEVDVNMPEVDIGKVAVGNNVDITFDAFPNETFKGTVFSIDPAETITGGVVGYKTKIHFIKSNPRIKSGLTANVSIITAKKVGVLYLPQYAIIQTDEGSFIKTLTHGSVIKAPVTTGIRDDHGNIEILSGVVDGEKVLNIGLKSGS</sequence>
<dbReference type="Gene3D" id="2.40.30.170">
    <property type="match status" value="1"/>
</dbReference>
<proteinExistence type="predicted"/>
<accession>A0A3B0V585</accession>
<dbReference type="NCBIfam" id="TIGR01730">
    <property type="entry name" value="RND_mfp"/>
    <property type="match status" value="1"/>
</dbReference>
<dbReference type="SUPFAM" id="SSF111369">
    <property type="entry name" value="HlyD-like secretion proteins"/>
    <property type="match status" value="2"/>
</dbReference>
<protein>
    <recommendedName>
        <fullName evidence="3">YknX-like beta-barrel domain-containing protein</fullName>
    </recommendedName>
</protein>
<dbReference type="InterPro" id="IPR006143">
    <property type="entry name" value="RND_pump_MFP"/>
</dbReference>
<comment type="subcellular location">
    <subcellularLocation>
        <location evidence="1">Cell envelope</location>
    </subcellularLocation>
</comment>
<dbReference type="Gene3D" id="1.10.287.470">
    <property type="entry name" value="Helix hairpin bin"/>
    <property type="match status" value="1"/>
</dbReference>
<name>A0A3B0V585_9ZZZZ</name>
<evidence type="ECO:0000256" key="2">
    <source>
        <dbReference type="ARBA" id="ARBA00023054"/>
    </source>
</evidence>
<dbReference type="GO" id="GO:0030313">
    <property type="term" value="C:cell envelope"/>
    <property type="evidence" value="ECO:0007669"/>
    <property type="project" value="UniProtKB-SubCell"/>
</dbReference>
<evidence type="ECO:0000313" key="4">
    <source>
        <dbReference type="EMBL" id="VAW33067.1"/>
    </source>
</evidence>
<dbReference type="InterPro" id="IPR058636">
    <property type="entry name" value="Beta-barrel_YknX"/>
</dbReference>
<dbReference type="Pfam" id="PF25990">
    <property type="entry name" value="Beta-barrel_YknX"/>
    <property type="match status" value="1"/>
</dbReference>
<dbReference type="AlphaFoldDB" id="A0A3B0V585"/>
<evidence type="ECO:0000256" key="1">
    <source>
        <dbReference type="ARBA" id="ARBA00004196"/>
    </source>
</evidence>
<evidence type="ECO:0000259" key="3">
    <source>
        <dbReference type="Pfam" id="PF25990"/>
    </source>
</evidence>
<organism evidence="4">
    <name type="scientific">hydrothermal vent metagenome</name>
    <dbReference type="NCBI Taxonomy" id="652676"/>
    <lineage>
        <taxon>unclassified sequences</taxon>
        <taxon>metagenomes</taxon>
        <taxon>ecological metagenomes</taxon>
    </lineage>
</organism>
<dbReference type="GO" id="GO:0016020">
    <property type="term" value="C:membrane"/>
    <property type="evidence" value="ECO:0007669"/>
    <property type="project" value="InterPro"/>
</dbReference>
<reference evidence="4" key="1">
    <citation type="submission" date="2018-06" db="EMBL/GenBank/DDBJ databases">
        <authorList>
            <person name="Zhirakovskaya E."/>
        </authorList>
    </citation>
    <scope>NUCLEOTIDE SEQUENCE</scope>
</reference>
<dbReference type="InterPro" id="IPR050465">
    <property type="entry name" value="UPF0194_transport"/>
</dbReference>
<dbReference type="PANTHER" id="PTHR32347">
    <property type="entry name" value="EFFLUX SYSTEM COMPONENT YKNX-RELATED"/>
    <property type="match status" value="1"/>
</dbReference>
<dbReference type="EMBL" id="UOEV01000080">
    <property type="protein sequence ID" value="VAW33067.1"/>
    <property type="molecule type" value="Genomic_DNA"/>
</dbReference>
<keyword evidence="2" id="KW-0175">Coiled coil</keyword>
<gene>
    <name evidence="4" type="ORF">MNBD_CPR01-95</name>
</gene>
<dbReference type="Gene3D" id="2.40.50.100">
    <property type="match status" value="2"/>
</dbReference>